<evidence type="ECO:0000259" key="1">
    <source>
        <dbReference type="Pfam" id="PF05699"/>
    </source>
</evidence>
<reference evidence="3" key="1">
    <citation type="submission" date="2025-05" db="UniProtKB">
        <authorList>
            <consortium name="RefSeq"/>
        </authorList>
    </citation>
    <scope>NUCLEOTIDE SEQUENCE [LARGE SCALE GENOMIC DNA]</scope>
</reference>
<evidence type="ECO:0000313" key="3">
    <source>
        <dbReference type="Proteomes" id="UP001652625"/>
    </source>
</evidence>
<evidence type="ECO:0000259" key="2">
    <source>
        <dbReference type="Pfam" id="PF14291"/>
    </source>
</evidence>
<dbReference type="GeneID" id="136074145"/>
<dbReference type="InterPro" id="IPR012337">
    <property type="entry name" value="RNaseH-like_sf"/>
</dbReference>
<reference evidence="4" key="2">
    <citation type="submission" date="2025-08" db="UniProtKB">
        <authorList>
            <consortium name="RefSeq"/>
        </authorList>
    </citation>
    <scope>IDENTIFICATION</scope>
</reference>
<accession>A0ABM4B161</accession>
<feature type="domain" description="DUF4371" evidence="2">
    <location>
        <begin position="8"/>
        <end position="96"/>
    </location>
</feature>
<feature type="domain" description="HAT C-terminal dimerisation" evidence="1">
    <location>
        <begin position="322"/>
        <end position="377"/>
    </location>
</feature>
<dbReference type="SUPFAM" id="SSF53098">
    <property type="entry name" value="Ribonuclease H-like"/>
    <property type="match status" value="1"/>
</dbReference>
<dbReference type="InterPro" id="IPR008906">
    <property type="entry name" value="HATC_C_dom"/>
</dbReference>
<dbReference type="PANTHER" id="PTHR45749">
    <property type="match status" value="1"/>
</dbReference>
<sequence length="397" mass="44792">MSTEGRGELDAKYYSIIVDSTPDISHKDQLTIVVRYVNKNGTPVEKFLIFLEHTGNESAEMQDCILKLLSDLDISLEDCRGQPYDNAFDMSGTYSGLQARIKSRNNLAIYVPCVAHSLNLIGQSATDCCVQATKLFLFLQNLYNFFAASTSRWEILKNALTAKNKVPKKLSNTRCSAKADLMKAVVSGYENFKDAFNKINEAKFQKSATKVEAHGLLNEFNSLEIAIMIAFWTEILETIDKTNISLQKVDITIEFDLKNINEGIIRNNAAKLCEIYQTDLENNFIEECLHFKHMNLLETTESISTADLSLKTIIKLKIEFTFLNVITALRIFLSIATTNCSGERSFSAIKRIKNYLRSSLGQSKLNDLSILSIERDLFDNLNTIDIIDLLPEKKLGK</sequence>
<keyword evidence="3" id="KW-1185">Reference proteome</keyword>
<name>A0ABM4B161_HYDVU</name>
<dbReference type="PANTHER" id="PTHR45749:SF23">
    <property type="entry name" value="ZINC FINGER MYM-TYPE PROTEIN 1-LIKE"/>
    <property type="match status" value="1"/>
</dbReference>
<dbReference type="Pfam" id="PF05699">
    <property type="entry name" value="Dimer_Tnp_hAT"/>
    <property type="match status" value="1"/>
</dbReference>
<protein>
    <submittedName>
        <fullName evidence="4">Zinc finger MYM-type protein 1-like</fullName>
    </submittedName>
</protein>
<dbReference type="RefSeq" id="XP_065642521.1">
    <property type="nucleotide sequence ID" value="XM_065786449.1"/>
</dbReference>
<dbReference type="Pfam" id="PF14291">
    <property type="entry name" value="DUF4371"/>
    <property type="match status" value="1"/>
</dbReference>
<organism evidence="3 4">
    <name type="scientific">Hydra vulgaris</name>
    <name type="common">Hydra</name>
    <name type="synonym">Hydra attenuata</name>
    <dbReference type="NCBI Taxonomy" id="6087"/>
    <lineage>
        <taxon>Eukaryota</taxon>
        <taxon>Metazoa</taxon>
        <taxon>Cnidaria</taxon>
        <taxon>Hydrozoa</taxon>
        <taxon>Hydroidolina</taxon>
        <taxon>Anthoathecata</taxon>
        <taxon>Aplanulata</taxon>
        <taxon>Hydridae</taxon>
        <taxon>Hydra</taxon>
    </lineage>
</organism>
<dbReference type="Proteomes" id="UP001652625">
    <property type="component" value="Chromosome 01"/>
</dbReference>
<proteinExistence type="predicted"/>
<dbReference type="InterPro" id="IPR025398">
    <property type="entry name" value="DUF4371"/>
</dbReference>
<evidence type="ECO:0000313" key="4">
    <source>
        <dbReference type="RefSeq" id="XP_065642521.1"/>
    </source>
</evidence>
<gene>
    <name evidence="4" type="primary">LOC136074145</name>
</gene>